<feature type="compositionally biased region" description="Polar residues" evidence="1">
    <location>
        <begin position="92"/>
        <end position="125"/>
    </location>
</feature>
<organism evidence="2 3">
    <name type="scientific">Oopsacas minuta</name>
    <dbReference type="NCBI Taxonomy" id="111878"/>
    <lineage>
        <taxon>Eukaryota</taxon>
        <taxon>Metazoa</taxon>
        <taxon>Porifera</taxon>
        <taxon>Hexactinellida</taxon>
        <taxon>Hexasterophora</taxon>
        <taxon>Lyssacinosida</taxon>
        <taxon>Leucopsacidae</taxon>
        <taxon>Oopsacas</taxon>
    </lineage>
</organism>
<evidence type="ECO:0000256" key="1">
    <source>
        <dbReference type="SAM" id="MobiDB-lite"/>
    </source>
</evidence>
<gene>
    <name evidence="2" type="ORF">LOD99_12805</name>
</gene>
<keyword evidence="2" id="KW-0547">Nucleotide-binding</keyword>
<comment type="caution">
    <text evidence="2">The sequence shown here is derived from an EMBL/GenBank/DDBJ whole genome shotgun (WGS) entry which is preliminary data.</text>
</comment>
<dbReference type="Proteomes" id="UP001165289">
    <property type="component" value="Unassembled WGS sequence"/>
</dbReference>
<dbReference type="GO" id="GO:0004386">
    <property type="term" value="F:helicase activity"/>
    <property type="evidence" value="ECO:0007669"/>
    <property type="project" value="UniProtKB-KW"/>
</dbReference>
<reference evidence="2 3" key="1">
    <citation type="journal article" date="2023" name="BMC Biol.">
        <title>The compact genome of the sponge Oopsacas minuta (Hexactinellida) is lacking key metazoan core genes.</title>
        <authorList>
            <person name="Santini S."/>
            <person name="Schenkelaars Q."/>
            <person name="Jourda C."/>
            <person name="Duchesne M."/>
            <person name="Belahbib H."/>
            <person name="Rocher C."/>
            <person name="Selva M."/>
            <person name="Riesgo A."/>
            <person name="Vervoort M."/>
            <person name="Leys S.P."/>
            <person name="Kodjabachian L."/>
            <person name="Le Bivic A."/>
            <person name="Borchiellini C."/>
            <person name="Claverie J.M."/>
            <person name="Renard E."/>
        </authorList>
    </citation>
    <scope>NUCLEOTIDE SEQUENCE [LARGE SCALE GENOMIC DNA]</scope>
    <source>
        <strain evidence="2">SPO-2</strain>
    </source>
</reference>
<evidence type="ECO:0000313" key="2">
    <source>
        <dbReference type="EMBL" id="KAI6646684.1"/>
    </source>
</evidence>
<dbReference type="InterPro" id="IPR027417">
    <property type="entry name" value="P-loop_NTPase"/>
</dbReference>
<dbReference type="AlphaFoldDB" id="A0AAV7JE47"/>
<proteinExistence type="predicted"/>
<keyword evidence="2" id="KW-0067">ATP-binding</keyword>
<dbReference type="SUPFAM" id="SSF52540">
    <property type="entry name" value="P-loop containing nucleoside triphosphate hydrolases"/>
    <property type="match status" value="1"/>
</dbReference>
<feature type="compositionally biased region" description="Low complexity" evidence="1">
    <location>
        <begin position="66"/>
        <end position="80"/>
    </location>
</feature>
<dbReference type="Gene3D" id="3.40.50.300">
    <property type="entry name" value="P-loop containing nucleotide triphosphate hydrolases"/>
    <property type="match status" value="1"/>
</dbReference>
<keyword evidence="2" id="KW-0378">Hydrolase</keyword>
<keyword evidence="2" id="KW-0347">Helicase</keyword>
<accession>A0AAV7JE47</accession>
<name>A0AAV7JE47_9METZ</name>
<keyword evidence="3" id="KW-1185">Reference proteome</keyword>
<feature type="compositionally biased region" description="Pro residues" evidence="1">
    <location>
        <begin position="81"/>
        <end position="91"/>
    </location>
</feature>
<feature type="region of interest" description="Disordered" evidence="1">
    <location>
        <begin position="25"/>
        <end position="139"/>
    </location>
</feature>
<sequence length="253" mass="28054">MTHITGGSTAKQIEDWFSLKPIENHKAVPRSAAKPEKPKEIVPIRTTFKPRYMRKSSGPDQSNQYSPLLPNSPPSISHPLTFPPINRPPPLQSHQVGTTSPPIYMNSTSQFDTFSGVSHPSQASYGASDRPPSPGAHSDVTYLTGLTGHTLATQISAMDKLYGYGDFHGEAPVQNRSEVDMTRVFERYSFDKQPPMHLPIYKHKDQILETIEKHAVSIVQGSTGSGKTTQVSFINLIQTLYYSIIRNINPLIN</sequence>
<evidence type="ECO:0000313" key="3">
    <source>
        <dbReference type="Proteomes" id="UP001165289"/>
    </source>
</evidence>
<feature type="compositionally biased region" description="Basic and acidic residues" evidence="1">
    <location>
        <begin position="33"/>
        <end position="42"/>
    </location>
</feature>
<dbReference type="EMBL" id="JAKMXF010000354">
    <property type="protein sequence ID" value="KAI6646684.1"/>
    <property type="molecule type" value="Genomic_DNA"/>
</dbReference>
<protein>
    <submittedName>
        <fullName evidence="2">ATP-dependent RNA helicase TDRD9 isoform X3</fullName>
    </submittedName>
</protein>